<dbReference type="InParanoid" id="K1XA41"/>
<dbReference type="Proteomes" id="UP000006753">
    <property type="component" value="Unassembled WGS sequence"/>
</dbReference>
<evidence type="ECO:0000256" key="1">
    <source>
        <dbReference type="SAM" id="MobiDB-lite"/>
    </source>
</evidence>
<dbReference type="OrthoDB" id="5393654at2759"/>
<dbReference type="AlphaFoldDB" id="K1XA41"/>
<reference evidence="2 3" key="1">
    <citation type="journal article" date="2012" name="BMC Genomics">
        <title>Sequencing the genome of Marssonina brunnea reveals fungus-poplar co-evolution.</title>
        <authorList>
            <person name="Zhu S."/>
            <person name="Cao Y.-Z."/>
            <person name="Jiang C."/>
            <person name="Tan B.-Y."/>
            <person name="Wang Z."/>
            <person name="Feng S."/>
            <person name="Zhang L."/>
            <person name="Su X.-H."/>
            <person name="Brejova B."/>
            <person name="Vinar T."/>
            <person name="Xu M."/>
            <person name="Wang M.-X."/>
            <person name="Zhang S.-G."/>
            <person name="Huang M.-R."/>
            <person name="Wu R."/>
            <person name="Zhou Y."/>
        </authorList>
    </citation>
    <scope>NUCLEOTIDE SEQUENCE [LARGE SCALE GENOMIC DNA]</scope>
    <source>
        <strain evidence="2 3">MB_m1</strain>
    </source>
</reference>
<dbReference type="eggNOG" id="ENOG502QRQN">
    <property type="taxonomic scope" value="Eukaryota"/>
</dbReference>
<accession>K1XA41</accession>
<dbReference type="GeneID" id="18760374"/>
<dbReference type="HOGENOM" id="CLU_030046_1_0_1"/>
<protein>
    <recommendedName>
        <fullName evidence="4">Geranylgeranyl pyrophosphate synthetase</fullName>
    </recommendedName>
</protein>
<feature type="region of interest" description="Disordered" evidence="1">
    <location>
        <begin position="31"/>
        <end position="95"/>
    </location>
</feature>
<organism evidence="2 3">
    <name type="scientific">Marssonina brunnea f. sp. multigermtubi (strain MB_m1)</name>
    <name type="common">Marssonina leaf spot fungus</name>
    <dbReference type="NCBI Taxonomy" id="1072389"/>
    <lineage>
        <taxon>Eukaryota</taxon>
        <taxon>Fungi</taxon>
        <taxon>Dikarya</taxon>
        <taxon>Ascomycota</taxon>
        <taxon>Pezizomycotina</taxon>
        <taxon>Leotiomycetes</taxon>
        <taxon>Helotiales</taxon>
        <taxon>Drepanopezizaceae</taxon>
        <taxon>Drepanopeziza</taxon>
    </lineage>
</organism>
<dbReference type="STRING" id="1072389.K1XA41"/>
<evidence type="ECO:0008006" key="4">
    <source>
        <dbReference type="Google" id="ProtNLM"/>
    </source>
</evidence>
<dbReference type="EMBL" id="JH921436">
    <property type="protein sequence ID" value="EKD17578.1"/>
    <property type="molecule type" value="Genomic_DNA"/>
</dbReference>
<feature type="compositionally biased region" description="Basic and acidic residues" evidence="1">
    <location>
        <begin position="33"/>
        <end position="44"/>
    </location>
</feature>
<dbReference type="PANTHER" id="PTHR35179">
    <property type="entry name" value="PROTEIN CBG02620"/>
    <property type="match status" value="1"/>
</dbReference>
<dbReference type="PANTHER" id="PTHR35179:SF2">
    <property type="entry name" value="START DOMAIN-CONTAINING PROTEIN"/>
    <property type="match status" value="1"/>
</dbReference>
<sequence>MIKEGGYYKVSGSALLQQKDLRKRGYYVMSTQDDDRGSWGDGRGRGRGRGWGWGRGRGRGRGRGFASRNSTFNQPHPHPPTQQTQHEPPPQPLGQAIDTINAQTILVELNNPTIQDVSYVASYNWLNTESPSILVPGSPPVWSPPVEDVKLERDSQDVFRDVNAARYPSYPMEPAARALLAMKPEFKLHSLDVVGCGSTLGNLLRCAMAEDKPFRFDAMLVGETAFFVRRESSPTLLIPDLNGFGQTFPEIYTAWDSDVRNSCSHQRIIQYDLGGLQILIRTETDAYVKKSTKKAVSSPAHPVRSPSLDSTLAGIAVDRPDPSPTQELEIKMQGTVVPQEQIFDIKTRNKRREYNMDEILPRLWMNQTSKFLIAYHEFGLFDKPEVVSVKEDVLKWEKANSSLLARFHALVKRIIDAVRDSDHRHFEVSWDGKGPLLVTKQIGEERDALPPDLVSLWENLN</sequence>
<evidence type="ECO:0000313" key="3">
    <source>
        <dbReference type="Proteomes" id="UP000006753"/>
    </source>
</evidence>
<proteinExistence type="predicted"/>
<dbReference type="KEGG" id="mbe:MBM_04439"/>
<gene>
    <name evidence="2" type="ORF">MBM_04439</name>
</gene>
<dbReference type="OMA" id="VASKWDM"/>
<name>K1XA41_MARBU</name>
<evidence type="ECO:0000313" key="2">
    <source>
        <dbReference type="EMBL" id="EKD17578.1"/>
    </source>
</evidence>
<keyword evidence="3" id="KW-1185">Reference proteome</keyword>